<proteinExistence type="predicted"/>
<dbReference type="AlphaFoldDB" id="A0A024WCA6"/>
<evidence type="ECO:0000313" key="2">
    <source>
        <dbReference type="Proteomes" id="UP000030708"/>
    </source>
</evidence>
<reference evidence="1 2" key="2">
    <citation type="submission" date="2013-02" db="EMBL/GenBank/DDBJ databases">
        <title>The Genome Sequence of Plasmodium falciparum Tanzania (2000708).</title>
        <authorList>
            <consortium name="The Broad Institute Genome Sequencing Platform"/>
            <consortium name="The Broad Institute Genome Sequencing Center for Infectious Disease"/>
            <person name="Neafsey D."/>
            <person name="Cheeseman I."/>
            <person name="Volkman S."/>
            <person name="Adams J."/>
            <person name="Walker B."/>
            <person name="Young S.K."/>
            <person name="Zeng Q."/>
            <person name="Gargeya S."/>
            <person name="Fitzgerald M."/>
            <person name="Haas B."/>
            <person name="Abouelleil A."/>
            <person name="Alvarado L."/>
            <person name="Arachchi H.M."/>
            <person name="Berlin A.M."/>
            <person name="Chapman S.B."/>
            <person name="Dewar J."/>
            <person name="Goldberg J."/>
            <person name="Griggs A."/>
            <person name="Gujja S."/>
            <person name="Hansen M."/>
            <person name="Howarth C."/>
            <person name="Imamovic A."/>
            <person name="Larimer J."/>
            <person name="McCowan C."/>
            <person name="Murphy C."/>
            <person name="Neiman D."/>
            <person name="Pearson M."/>
            <person name="Priest M."/>
            <person name="Roberts A."/>
            <person name="Saif S."/>
            <person name="Shea T."/>
            <person name="Sisk P."/>
            <person name="Sykes S."/>
            <person name="Wortman J."/>
            <person name="Nusbaum C."/>
            <person name="Birren B."/>
        </authorList>
    </citation>
    <scope>NUCLEOTIDE SEQUENCE [LARGE SCALE GENOMIC DNA]</scope>
    <source>
        <strain evidence="2">Tanzania (2000708)</strain>
    </source>
</reference>
<evidence type="ECO:0000313" key="1">
    <source>
        <dbReference type="EMBL" id="ETW38010.1"/>
    </source>
</evidence>
<organism evidence="1 2">
    <name type="scientific">Plasmodium falciparum Tanzania</name>
    <name type="common">2000708</name>
    <dbReference type="NCBI Taxonomy" id="1036725"/>
    <lineage>
        <taxon>Eukaryota</taxon>
        <taxon>Sar</taxon>
        <taxon>Alveolata</taxon>
        <taxon>Apicomplexa</taxon>
        <taxon>Aconoidasida</taxon>
        <taxon>Haemosporida</taxon>
        <taxon>Plasmodiidae</taxon>
        <taxon>Plasmodium</taxon>
        <taxon>Plasmodium (Laverania)</taxon>
    </lineage>
</organism>
<protein>
    <submittedName>
        <fullName evidence="1">Uncharacterized protein</fullName>
    </submittedName>
</protein>
<reference evidence="1 2" key="1">
    <citation type="submission" date="2013-02" db="EMBL/GenBank/DDBJ databases">
        <title>The Genome Annotation of Plasmodium falciparum Tanzania (2000708).</title>
        <authorList>
            <consortium name="The Broad Institute Genome Sequencing Platform"/>
            <consortium name="The Broad Institute Genome Sequencing Center for Infectious Disease"/>
            <person name="Neafsey D."/>
            <person name="Hoffman S."/>
            <person name="Volkman S."/>
            <person name="Rosenthal P."/>
            <person name="Walker B."/>
            <person name="Young S.K."/>
            <person name="Zeng Q."/>
            <person name="Gargeya S."/>
            <person name="Fitzgerald M."/>
            <person name="Haas B."/>
            <person name="Abouelleil A."/>
            <person name="Allen A.W."/>
            <person name="Alvarado L."/>
            <person name="Arachchi H.M."/>
            <person name="Berlin A.M."/>
            <person name="Chapman S.B."/>
            <person name="Gainer-Dewar J."/>
            <person name="Goldberg J."/>
            <person name="Griggs A."/>
            <person name="Gujja S."/>
            <person name="Hansen M."/>
            <person name="Howarth C."/>
            <person name="Imamovic A."/>
            <person name="Ireland A."/>
            <person name="Larimer J."/>
            <person name="McCowan C."/>
            <person name="Murphy C."/>
            <person name="Pearson M."/>
            <person name="Poon T.W."/>
            <person name="Priest M."/>
            <person name="Roberts A."/>
            <person name="Saif S."/>
            <person name="Shea T."/>
            <person name="Sisk P."/>
            <person name="Sykes S."/>
            <person name="Wortman J."/>
            <person name="Nusbaum C."/>
            <person name="Birren B."/>
        </authorList>
    </citation>
    <scope>NUCLEOTIDE SEQUENCE [LARGE SCALE GENOMIC DNA]</scope>
    <source>
        <strain evidence="2">Tanzania (2000708)</strain>
    </source>
</reference>
<sequence>MRDAPNAWIRCLNYSLMRSHKRCWFIMTVGRWSWKSKSAKECVTTHLPNELALKMDGAKADYRYQAIKRTEKKFIFFLESFYE</sequence>
<gene>
    <name evidence="1" type="ORF">PFTANZ_01288</name>
</gene>
<dbReference type="Proteomes" id="UP000030708">
    <property type="component" value="Unassembled WGS sequence"/>
</dbReference>
<dbReference type="EMBL" id="KI926326">
    <property type="protein sequence ID" value="ETW38010.1"/>
    <property type="molecule type" value="Genomic_DNA"/>
</dbReference>
<name>A0A024WCA6_PLAFA</name>
<accession>A0A024WCA6</accession>